<dbReference type="Gene3D" id="1.10.3080.10">
    <property type="entry name" value="Clc chloride channel"/>
    <property type="match status" value="1"/>
</dbReference>
<organism evidence="11 12">
    <name type="scientific">Caenorhabditis bovis</name>
    <dbReference type="NCBI Taxonomy" id="2654633"/>
    <lineage>
        <taxon>Eukaryota</taxon>
        <taxon>Metazoa</taxon>
        <taxon>Ecdysozoa</taxon>
        <taxon>Nematoda</taxon>
        <taxon>Chromadorea</taxon>
        <taxon>Rhabditida</taxon>
        <taxon>Rhabditina</taxon>
        <taxon>Rhabditomorpha</taxon>
        <taxon>Rhabditoidea</taxon>
        <taxon>Rhabditidae</taxon>
        <taxon>Peloderinae</taxon>
        <taxon>Caenorhabditis</taxon>
    </lineage>
</organism>
<feature type="compositionally biased region" description="Low complexity" evidence="9">
    <location>
        <begin position="906"/>
        <end position="921"/>
    </location>
</feature>
<dbReference type="InterPro" id="IPR050970">
    <property type="entry name" value="Cl_channel_volt-gated"/>
</dbReference>
<reference evidence="11 12" key="1">
    <citation type="submission" date="2020-04" db="EMBL/GenBank/DDBJ databases">
        <authorList>
            <person name="Laetsch R D."/>
            <person name="Stevens L."/>
            <person name="Kumar S."/>
            <person name="Blaxter L. M."/>
        </authorList>
    </citation>
    <scope>NUCLEOTIDE SEQUENCE [LARGE SCALE GENOMIC DNA]</scope>
</reference>
<evidence type="ECO:0000313" key="11">
    <source>
        <dbReference type="EMBL" id="CAB3410239.1"/>
    </source>
</evidence>
<dbReference type="Pfam" id="PF00654">
    <property type="entry name" value="Voltage_CLC"/>
    <property type="match status" value="1"/>
</dbReference>
<keyword evidence="6" id="KW-0406">Ion transport</keyword>
<name>A0A8S1FC15_9PELO</name>
<dbReference type="FunFam" id="1.10.3080.10:FF:000022">
    <property type="entry name" value="Chloride channel protein"/>
    <property type="match status" value="1"/>
</dbReference>
<dbReference type="GO" id="GO:0005247">
    <property type="term" value="F:voltage-gated chloride channel activity"/>
    <property type="evidence" value="ECO:0007669"/>
    <property type="project" value="TreeGrafter"/>
</dbReference>
<feature type="transmembrane region" description="Helical" evidence="10">
    <location>
        <begin position="61"/>
        <end position="82"/>
    </location>
</feature>
<feature type="transmembrane region" description="Helical" evidence="10">
    <location>
        <begin position="158"/>
        <end position="178"/>
    </location>
</feature>
<comment type="caution">
    <text evidence="11">The sequence shown here is derived from an EMBL/GenBank/DDBJ whole genome shotgun (WGS) entry which is preliminary data.</text>
</comment>
<dbReference type="EMBL" id="CADEPM010000010">
    <property type="protein sequence ID" value="CAB3410239.1"/>
    <property type="molecule type" value="Genomic_DNA"/>
</dbReference>
<dbReference type="GO" id="GO:0005886">
    <property type="term" value="C:plasma membrane"/>
    <property type="evidence" value="ECO:0007669"/>
    <property type="project" value="TreeGrafter"/>
</dbReference>
<evidence type="ECO:0000256" key="6">
    <source>
        <dbReference type="ARBA" id="ARBA00023065"/>
    </source>
</evidence>
<feature type="transmembrane region" description="Helical" evidence="10">
    <location>
        <begin position="221"/>
        <end position="245"/>
    </location>
</feature>
<evidence type="ECO:0000256" key="8">
    <source>
        <dbReference type="ARBA" id="ARBA00023214"/>
    </source>
</evidence>
<dbReference type="InterPro" id="IPR001807">
    <property type="entry name" value="ClC"/>
</dbReference>
<evidence type="ECO:0000256" key="2">
    <source>
        <dbReference type="ARBA" id="ARBA00022448"/>
    </source>
</evidence>
<dbReference type="OrthoDB" id="4564at2759"/>
<evidence type="ECO:0000256" key="4">
    <source>
        <dbReference type="ARBA" id="ARBA00022737"/>
    </source>
</evidence>
<feature type="transmembrane region" description="Helical" evidence="10">
    <location>
        <begin position="412"/>
        <end position="433"/>
    </location>
</feature>
<feature type="transmembrane region" description="Helical" evidence="10">
    <location>
        <begin position="439"/>
        <end position="458"/>
    </location>
</feature>
<keyword evidence="7 10" id="KW-0472">Membrane</keyword>
<dbReference type="InterPro" id="IPR014743">
    <property type="entry name" value="Cl-channel_core"/>
</dbReference>
<dbReference type="PANTHER" id="PTHR45720:SF13">
    <property type="entry name" value="CHLORIDE CHANNEL PROTEIN"/>
    <property type="match status" value="1"/>
</dbReference>
<dbReference type="FunFam" id="3.10.580.10:FF:000048">
    <property type="entry name" value="Chloride channel 2c"/>
    <property type="match status" value="1"/>
</dbReference>
<evidence type="ECO:0000256" key="9">
    <source>
        <dbReference type="SAM" id="MobiDB-lite"/>
    </source>
</evidence>
<keyword evidence="2" id="KW-0813">Transport</keyword>
<dbReference type="InterPro" id="IPR046342">
    <property type="entry name" value="CBS_dom_sf"/>
</dbReference>
<evidence type="ECO:0000256" key="1">
    <source>
        <dbReference type="ARBA" id="ARBA00004141"/>
    </source>
</evidence>
<evidence type="ECO:0000256" key="10">
    <source>
        <dbReference type="SAM" id="Phobius"/>
    </source>
</evidence>
<dbReference type="Proteomes" id="UP000494206">
    <property type="component" value="Unassembled WGS sequence"/>
</dbReference>
<dbReference type="SUPFAM" id="SSF54631">
    <property type="entry name" value="CBS-domain pair"/>
    <property type="match status" value="1"/>
</dbReference>
<evidence type="ECO:0008006" key="13">
    <source>
        <dbReference type="Google" id="ProtNLM"/>
    </source>
</evidence>
<gene>
    <name evidence="11" type="ORF">CBOVIS_LOCUS11793</name>
</gene>
<evidence type="ECO:0000256" key="3">
    <source>
        <dbReference type="ARBA" id="ARBA00022692"/>
    </source>
</evidence>
<evidence type="ECO:0000256" key="7">
    <source>
        <dbReference type="ARBA" id="ARBA00023136"/>
    </source>
</evidence>
<keyword evidence="3 10" id="KW-0812">Transmembrane</keyword>
<proteinExistence type="predicted"/>
<dbReference type="PRINTS" id="PR00762">
    <property type="entry name" value="CLCHANNEL"/>
</dbReference>
<dbReference type="AlphaFoldDB" id="A0A8S1FC15"/>
<keyword evidence="5 10" id="KW-1133">Transmembrane helix</keyword>
<feature type="transmembrane region" description="Helical" evidence="10">
    <location>
        <begin position="303"/>
        <end position="324"/>
    </location>
</feature>
<dbReference type="PANTHER" id="PTHR45720">
    <property type="entry name" value="CHLORIDE CHANNEL PROTEIN 2"/>
    <property type="match status" value="1"/>
</dbReference>
<feature type="region of interest" description="Disordered" evidence="9">
    <location>
        <begin position="903"/>
        <end position="955"/>
    </location>
</feature>
<comment type="subcellular location">
    <subcellularLocation>
        <location evidence="1">Membrane</location>
        <topology evidence="1">Multi-pass membrane protein</topology>
    </subcellularLocation>
</comment>
<keyword evidence="4" id="KW-0677">Repeat</keyword>
<protein>
    <recommendedName>
        <fullName evidence="13">Chloride channel protein</fullName>
    </recommendedName>
</protein>
<dbReference type="SUPFAM" id="SSF81340">
    <property type="entry name" value="Clc chloride channel"/>
    <property type="match status" value="1"/>
</dbReference>
<evidence type="ECO:0000313" key="12">
    <source>
        <dbReference type="Proteomes" id="UP000494206"/>
    </source>
</evidence>
<dbReference type="Gene3D" id="3.10.580.10">
    <property type="entry name" value="CBS-domain"/>
    <property type="match status" value="2"/>
</dbReference>
<feature type="compositionally biased region" description="Basic and acidic residues" evidence="9">
    <location>
        <begin position="944"/>
        <end position="955"/>
    </location>
</feature>
<sequence>MAEASKQRGYMISGAINPERKVTFTIDNFDMEIPQFRKTPRMFRNRLLNKIHKHLTSLSNLLADWLFLALLGVFVAFISIAVEMTTFLLHYIQRKTVTIYNLHSPDQSYFTRMLGFSSWSGYTVGLVAMSACFVHFVAPQAIGSGIPEMKTIIRGVILIDYLTFKTLVSKVVGITLAMASGMPIGKMGPFVHIASVVANQMCLLAARFDPAYREETRRMECLAAACAVGVACTFSAPVGGVLFSIEVTTMYFSVRSYWKGFFAACCGATTIRLLRGYVAQTEVTVNAFYQTTFDRDSFSVDELPLFAVLGVLCGLLGAIYIRVYRTLVMFLRKNQISKRLFQRNWLVYPIIISFLFSCLAYPHGLGMFTTGRIKFGANLRDFFSNCSFLALPDEPMGCGAEIYSHWLNRGNILMLLFLFVTVHFFCSIISFTLPIPSGVFLPVFVLGSAIGRLFGEIIRQSFGNSVRIAPGIYAVVGAASFSASVTHTVSVSVMIFEITGQLHFILPVMIAVMLSNAVCAYLHPSFFDTIIKIKHLPFLPDIPPANNLVHTTCAEQIMVSPVKFLTKVTTYREIQEMVETQLRLFPVVDNKSSQMLVGTISHGFLAELLEKKIGEVARKEEAEKRVRRAIETIDHHFKDSEKELTEQRRKVQSENDCAALDTETDHRFPVAESKARFTIVPLSEYRHPKVVFPPVSIPPEAPVENTLCRRNSASRRNALFSLQERAERPNSEFLEEHGIEHHTINGSPNEHYLIIKNYIKQAKKYLTHMKHGPLKKESKKNSCYDLSDEERKMWEEEQLSQEVELGENNIYPAPIQFVKKTSLYKIHSIFSMLQLSKAYVTDCGRLVGVVALVDVRNALENTELIVKSEHKKSCKSDSFKALRHVSTNIVDILTPPLEISRGSTTVHPSVVPEHPVSSPKESIPPPTFSSHLRSSLRSKPQRNNHFEENRPRYGSVCERRPEDLVEAVAYLRRKSLAVATTESPK</sequence>
<feature type="transmembrane region" description="Helical" evidence="10">
    <location>
        <begin position="502"/>
        <end position="522"/>
    </location>
</feature>
<dbReference type="CDD" id="cd03683">
    <property type="entry name" value="ClC_1_like"/>
    <property type="match status" value="1"/>
</dbReference>
<feature type="transmembrane region" description="Helical" evidence="10">
    <location>
        <begin position="119"/>
        <end position="138"/>
    </location>
</feature>
<accession>A0A8S1FC15</accession>
<feature type="transmembrane region" description="Helical" evidence="10">
    <location>
        <begin position="345"/>
        <end position="362"/>
    </location>
</feature>
<keyword evidence="8" id="KW-0868">Chloride</keyword>
<evidence type="ECO:0000256" key="5">
    <source>
        <dbReference type="ARBA" id="ARBA00022989"/>
    </source>
</evidence>
<feature type="transmembrane region" description="Helical" evidence="10">
    <location>
        <begin position="190"/>
        <end position="209"/>
    </location>
</feature>
<feature type="transmembrane region" description="Helical" evidence="10">
    <location>
        <begin position="470"/>
        <end position="496"/>
    </location>
</feature>
<keyword evidence="12" id="KW-1185">Reference proteome</keyword>